<evidence type="ECO:0000313" key="6">
    <source>
        <dbReference type="Proteomes" id="UP000184082"/>
    </source>
</evidence>
<feature type="domain" description="M23ase beta-sheet core" evidence="3">
    <location>
        <begin position="276"/>
        <end position="370"/>
    </location>
</feature>
<dbReference type="PANTHER" id="PTHR21666:SF289">
    <property type="entry name" value="L-ALA--D-GLU ENDOPEPTIDASE"/>
    <property type="match status" value="1"/>
</dbReference>
<gene>
    <name evidence="5" type="ORF">SAMN02745883_01518</name>
</gene>
<evidence type="ECO:0000259" key="3">
    <source>
        <dbReference type="Pfam" id="PF01551"/>
    </source>
</evidence>
<protein>
    <submittedName>
        <fullName evidence="5">Septal ring factor EnvC, activator of murein hydrolases AmiA and AmiB</fullName>
    </submittedName>
</protein>
<dbReference type="Pfam" id="PF24568">
    <property type="entry name" value="CC_PcsB"/>
    <property type="match status" value="1"/>
</dbReference>
<dbReference type="Gene3D" id="6.10.250.3150">
    <property type="match status" value="1"/>
</dbReference>
<evidence type="ECO:0000313" key="5">
    <source>
        <dbReference type="EMBL" id="SHK20077.1"/>
    </source>
</evidence>
<dbReference type="GO" id="GO:0004222">
    <property type="term" value="F:metalloendopeptidase activity"/>
    <property type="evidence" value="ECO:0007669"/>
    <property type="project" value="TreeGrafter"/>
</dbReference>
<evidence type="ECO:0000256" key="1">
    <source>
        <dbReference type="ARBA" id="ARBA00022729"/>
    </source>
</evidence>
<dbReference type="CDD" id="cd12797">
    <property type="entry name" value="M23_peptidase"/>
    <property type="match status" value="1"/>
</dbReference>
<dbReference type="Gene3D" id="2.70.70.10">
    <property type="entry name" value="Glucose Permease (Domain IIA)"/>
    <property type="match status" value="1"/>
</dbReference>
<proteinExistence type="predicted"/>
<dbReference type="EMBL" id="FRAJ01000011">
    <property type="protein sequence ID" value="SHK20077.1"/>
    <property type="molecule type" value="Genomic_DNA"/>
</dbReference>
<feature type="coiled-coil region" evidence="2">
    <location>
        <begin position="161"/>
        <end position="237"/>
    </location>
</feature>
<dbReference type="RefSeq" id="WP_094756795.1">
    <property type="nucleotide sequence ID" value="NZ_FRAJ01000011.1"/>
</dbReference>
<dbReference type="Proteomes" id="UP000184082">
    <property type="component" value="Unassembled WGS sequence"/>
</dbReference>
<keyword evidence="1" id="KW-0732">Signal</keyword>
<keyword evidence="2" id="KW-0175">Coiled coil</keyword>
<sequence>MRKNKIITLIISLIMVLFMIIESFAVGVNNDKKKLNEVTNKIKKIQSDKKENKKKQETVREEIRRLENEIQKLERELQSIENNVSKTKKEIETAKNDLTRAEKDISDKKDILDSRLRVMYENGNVGYLEVLLDSENFADLMSRLDMIKKIFKKDIELLKYLKQQRDLIEAKKKSLEVHKSELISLLNQMKNKKEKLRVSRGEMERVKKKLMKDYAALEAEEDELVKLARRIEEEIRRKQSSAKYVGGKMTWPAPGYHRITSPFGYRIHPILKTKKLHTGIDIGIPLGKNIVAAQSGKVIHAGWLGGYGKVVMIDHGGGIVTLYAHNSRILVKEGQNVSRGQVISKCGSTGMSTGPHLHFEVRENGKFVDPLKYVRP</sequence>
<dbReference type="Pfam" id="PF01551">
    <property type="entry name" value="Peptidase_M23"/>
    <property type="match status" value="1"/>
</dbReference>
<keyword evidence="5" id="KW-0378">Hydrolase</keyword>
<name>A0A1M6QJ86_9FIRM</name>
<dbReference type="STRING" id="1121266.SAMN02745883_01518"/>
<evidence type="ECO:0000256" key="2">
    <source>
        <dbReference type="SAM" id="Coils"/>
    </source>
</evidence>
<evidence type="ECO:0000259" key="4">
    <source>
        <dbReference type="Pfam" id="PF24568"/>
    </source>
</evidence>
<keyword evidence="6" id="KW-1185">Reference proteome</keyword>
<reference evidence="5 6" key="1">
    <citation type="submission" date="2016-11" db="EMBL/GenBank/DDBJ databases">
        <authorList>
            <person name="Jaros S."/>
            <person name="Januszkiewicz K."/>
            <person name="Wedrychowicz H."/>
        </authorList>
    </citation>
    <scope>NUCLEOTIDE SEQUENCE [LARGE SCALE GENOMIC DNA]</scope>
    <source>
        <strain evidence="5 6">DSM 14501</strain>
    </source>
</reference>
<dbReference type="FunFam" id="2.70.70.10:FF:000006">
    <property type="entry name" value="M23 family peptidase"/>
    <property type="match status" value="1"/>
</dbReference>
<feature type="domain" description="Peptidoglycan hydrolase PcsB coiled-coil" evidence="4">
    <location>
        <begin position="100"/>
        <end position="171"/>
    </location>
</feature>
<dbReference type="InterPro" id="IPR057309">
    <property type="entry name" value="PcsB_CC"/>
</dbReference>
<organism evidence="5 6">
    <name type="scientific">Caminicella sporogenes DSM 14501</name>
    <dbReference type="NCBI Taxonomy" id="1121266"/>
    <lineage>
        <taxon>Bacteria</taxon>
        <taxon>Bacillati</taxon>
        <taxon>Bacillota</taxon>
        <taxon>Clostridia</taxon>
        <taxon>Peptostreptococcales</taxon>
        <taxon>Caminicellaceae</taxon>
        <taxon>Caminicella</taxon>
    </lineage>
</organism>
<dbReference type="InterPro" id="IPR011055">
    <property type="entry name" value="Dup_hybrid_motif"/>
</dbReference>
<dbReference type="SUPFAM" id="SSF51261">
    <property type="entry name" value="Duplicated hybrid motif"/>
    <property type="match status" value="1"/>
</dbReference>
<dbReference type="InterPro" id="IPR050570">
    <property type="entry name" value="Cell_wall_metabolism_enzyme"/>
</dbReference>
<dbReference type="AlphaFoldDB" id="A0A1M6QJ86"/>
<accession>A0A1M6QJ86</accession>
<feature type="coiled-coil region" evidence="2">
    <location>
        <begin position="28"/>
        <end position="111"/>
    </location>
</feature>
<dbReference type="InterPro" id="IPR016047">
    <property type="entry name" value="M23ase_b-sheet_dom"/>
</dbReference>
<dbReference type="PANTHER" id="PTHR21666">
    <property type="entry name" value="PEPTIDASE-RELATED"/>
    <property type="match status" value="1"/>
</dbReference>